<dbReference type="GO" id="GO:0008320">
    <property type="term" value="F:protein transmembrane transporter activity"/>
    <property type="evidence" value="ECO:0007669"/>
    <property type="project" value="UniProtKB-UniRule"/>
</dbReference>
<feature type="region of interest" description="Disordered" evidence="10">
    <location>
        <begin position="46"/>
        <end position="132"/>
    </location>
</feature>
<protein>
    <recommendedName>
        <fullName evidence="9">Sec-independent protein translocase protein TatA</fullName>
    </recommendedName>
</protein>
<feature type="compositionally biased region" description="Low complexity" evidence="10">
    <location>
        <begin position="69"/>
        <end position="96"/>
    </location>
</feature>
<evidence type="ECO:0000256" key="4">
    <source>
        <dbReference type="ARBA" id="ARBA00022692"/>
    </source>
</evidence>
<dbReference type="HAMAP" id="MF_00236">
    <property type="entry name" value="TatA_E"/>
    <property type="match status" value="1"/>
</dbReference>
<evidence type="ECO:0000256" key="10">
    <source>
        <dbReference type="SAM" id="MobiDB-lite"/>
    </source>
</evidence>
<dbReference type="OrthoDB" id="5245163at2"/>
<dbReference type="PANTHER" id="PTHR42982">
    <property type="entry name" value="SEC-INDEPENDENT PROTEIN TRANSLOCASE PROTEIN TATA"/>
    <property type="match status" value="1"/>
</dbReference>
<dbReference type="InterPro" id="IPR003369">
    <property type="entry name" value="TatA/B/E"/>
</dbReference>
<dbReference type="InterPro" id="IPR006312">
    <property type="entry name" value="TatA/E"/>
</dbReference>
<evidence type="ECO:0000313" key="12">
    <source>
        <dbReference type="Proteomes" id="UP000199288"/>
    </source>
</evidence>
<dbReference type="EMBL" id="FNQV01000008">
    <property type="protein sequence ID" value="SEA37606.1"/>
    <property type="molecule type" value="Genomic_DNA"/>
</dbReference>
<comment type="subcellular location">
    <subcellularLocation>
        <location evidence="1 9">Cell membrane</location>
        <topology evidence="1 9">Single-pass membrane protein</topology>
    </subcellularLocation>
</comment>
<reference evidence="12" key="1">
    <citation type="submission" date="2016-10" db="EMBL/GenBank/DDBJ databases">
        <authorList>
            <person name="Varghese N."/>
            <person name="Submissions S."/>
        </authorList>
    </citation>
    <scope>NUCLEOTIDE SEQUENCE [LARGE SCALE GENOMIC DNA]</scope>
    <source>
        <strain evidence="12">KPR-1</strain>
    </source>
</reference>
<proteinExistence type="inferred from homology"/>
<dbReference type="Proteomes" id="UP000199288">
    <property type="component" value="Unassembled WGS sequence"/>
</dbReference>
<dbReference type="RefSeq" id="WP_092564300.1">
    <property type="nucleotide sequence ID" value="NZ_FNQV01000008.1"/>
</dbReference>
<evidence type="ECO:0000256" key="3">
    <source>
        <dbReference type="ARBA" id="ARBA00022475"/>
    </source>
</evidence>
<evidence type="ECO:0000256" key="1">
    <source>
        <dbReference type="ARBA" id="ARBA00004162"/>
    </source>
</evidence>
<keyword evidence="8 9" id="KW-0472">Membrane</keyword>
<organism evidence="11 12">
    <name type="scientific">Bowdeniella nasicola</name>
    <dbReference type="NCBI Taxonomy" id="208480"/>
    <lineage>
        <taxon>Bacteria</taxon>
        <taxon>Bacillati</taxon>
        <taxon>Actinomycetota</taxon>
        <taxon>Actinomycetes</taxon>
        <taxon>Actinomycetales</taxon>
        <taxon>Actinomycetaceae</taxon>
        <taxon>Bowdeniella</taxon>
    </lineage>
</organism>
<keyword evidence="6 9" id="KW-1133">Transmembrane helix</keyword>
<keyword evidence="2 9" id="KW-0813">Transport</keyword>
<keyword evidence="3 9" id="KW-1003">Cell membrane</keyword>
<keyword evidence="12" id="KW-1185">Reference proteome</keyword>
<dbReference type="NCBIfam" id="NF001854">
    <property type="entry name" value="PRK00575.1"/>
    <property type="match status" value="1"/>
</dbReference>
<comment type="similarity">
    <text evidence="9">Belongs to the TatA/E family.</text>
</comment>
<evidence type="ECO:0000256" key="2">
    <source>
        <dbReference type="ARBA" id="ARBA00022448"/>
    </source>
</evidence>
<evidence type="ECO:0000256" key="8">
    <source>
        <dbReference type="ARBA" id="ARBA00023136"/>
    </source>
</evidence>
<evidence type="ECO:0000256" key="7">
    <source>
        <dbReference type="ARBA" id="ARBA00023010"/>
    </source>
</evidence>
<keyword evidence="7 9" id="KW-0811">Translocation</keyword>
<sequence>MLGNLRPTEILIILLVIVVIFGAAKLPNIAANLGKSMKVFKKEVKELREDDNEKPADPYEATGGVRVDPQQYTPPQQQYPQQAQQYPQQQPQQGPGVTPPGGYPPNGVDPQPGATPPNQQQRRDVDPNAPLT</sequence>
<gene>
    <name evidence="9" type="primary">tatA</name>
    <name evidence="11" type="ORF">SAMN02910418_01457</name>
</gene>
<dbReference type="AlphaFoldDB" id="A0A1H4ANU4"/>
<keyword evidence="5 9" id="KW-0653">Protein transport</keyword>
<feature type="compositionally biased region" description="Basic and acidic residues" evidence="10">
    <location>
        <begin position="46"/>
        <end position="57"/>
    </location>
</feature>
<evidence type="ECO:0000256" key="6">
    <source>
        <dbReference type="ARBA" id="ARBA00022989"/>
    </source>
</evidence>
<dbReference type="Gene3D" id="1.20.5.3310">
    <property type="match status" value="1"/>
</dbReference>
<name>A0A1H4ANU4_9ACTO</name>
<accession>A0A1H4ANU4</accession>
<comment type="subunit">
    <text evidence="9">The Tat system comprises two distinct complexes: a TatABC complex, containing multiple copies of TatA, TatB and TatC subunits, and a separate TatA complex, containing only TatA subunits. Substrates initially bind to the TatABC complex, which probably triggers association of the separate TatA complex to form the active translocon.</text>
</comment>
<dbReference type="PANTHER" id="PTHR42982:SF8">
    <property type="entry name" value="SEC-INDEPENDENT PROTEIN TRANSLOCASE PROTEIN TATA"/>
    <property type="match status" value="1"/>
</dbReference>
<evidence type="ECO:0000256" key="5">
    <source>
        <dbReference type="ARBA" id="ARBA00022927"/>
    </source>
</evidence>
<keyword evidence="4 9" id="KW-0812">Transmembrane</keyword>
<feature type="transmembrane region" description="Helical" evidence="9">
    <location>
        <begin position="12"/>
        <end position="33"/>
    </location>
</feature>
<dbReference type="NCBIfam" id="TIGR01411">
    <property type="entry name" value="tatAE"/>
    <property type="match status" value="1"/>
</dbReference>
<dbReference type="Pfam" id="PF02416">
    <property type="entry name" value="TatA_B_E"/>
    <property type="match status" value="1"/>
</dbReference>
<dbReference type="GO" id="GO:0043953">
    <property type="term" value="P:protein transport by the Tat complex"/>
    <property type="evidence" value="ECO:0007669"/>
    <property type="project" value="UniProtKB-UniRule"/>
</dbReference>
<evidence type="ECO:0000313" key="11">
    <source>
        <dbReference type="EMBL" id="SEA37606.1"/>
    </source>
</evidence>
<comment type="function">
    <text evidence="9">Part of the twin-arginine translocation (Tat) system that transports large folded proteins containing a characteristic twin-arginine motif in their signal peptide across membranes. TatA could form the protein-conducting channel of the Tat system.</text>
</comment>
<evidence type="ECO:0000256" key="9">
    <source>
        <dbReference type="HAMAP-Rule" id="MF_00236"/>
    </source>
</evidence>
<dbReference type="GO" id="GO:0033281">
    <property type="term" value="C:TAT protein transport complex"/>
    <property type="evidence" value="ECO:0007669"/>
    <property type="project" value="UniProtKB-UniRule"/>
</dbReference>